<feature type="non-terminal residue" evidence="2">
    <location>
        <position position="75"/>
    </location>
</feature>
<keyword evidence="3" id="KW-1185">Reference proteome</keyword>
<dbReference type="STRING" id="42354.SAMN05216333_1591"/>
<evidence type="ECO:0000313" key="3">
    <source>
        <dbReference type="Proteomes" id="UP000198814"/>
    </source>
</evidence>
<protein>
    <submittedName>
        <fullName evidence="2">Type IV secretion system protein VirD4</fullName>
    </submittedName>
</protein>
<dbReference type="Proteomes" id="UP000198814">
    <property type="component" value="Unassembled WGS sequence"/>
</dbReference>
<proteinExistence type="predicted"/>
<accession>A0A1H8VIR4</accession>
<feature type="transmembrane region" description="Helical" evidence="1">
    <location>
        <begin position="20"/>
        <end position="41"/>
    </location>
</feature>
<evidence type="ECO:0000313" key="2">
    <source>
        <dbReference type="EMBL" id="SEP15107.1"/>
    </source>
</evidence>
<keyword evidence="1" id="KW-0472">Membrane</keyword>
<sequence length="75" mass="8871">MNKNSLLSQNNRKVKKDRFIVRLLSVVCLIGGLQVATQYFAHQFNYQPQLGAHFFNIYESWAILLWANKWYGEYS</sequence>
<reference evidence="3" key="1">
    <citation type="submission" date="2016-10" db="EMBL/GenBank/DDBJ databases">
        <authorList>
            <person name="Varghese N."/>
            <person name="Submissions S."/>
        </authorList>
    </citation>
    <scope>NUCLEOTIDE SEQUENCE [LARGE SCALE GENOMIC DNA]</scope>
    <source>
        <strain evidence="3">Nm76</strain>
    </source>
</reference>
<dbReference type="AlphaFoldDB" id="A0A1H8VIR4"/>
<keyword evidence="1" id="KW-1133">Transmembrane helix</keyword>
<dbReference type="EMBL" id="FODO01000059">
    <property type="protein sequence ID" value="SEP15107.1"/>
    <property type="molecule type" value="Genomic_DNA"/>
</dbReference>
<gene>
    <name evidence="2" type="ORF">SAMN05216333_1591</name>
</gene>
<keyword evidence="1" id="KW-0812">Transmembrane</keyword>
<evidence type="ECO:0000256" key="1">
    <source>
        <dbReference type="SAM" id="Phobius"/>
    </source>
</evidence>
<name>A0A1H8VIR4_9PROT</name>
<organism evidence="2 3">
    <name type="scientific">Nitrosomonas oligotropha</name>
    <dbReference type="NCBI Taxonomy" id="42354"/>
    <lineage>
        <taxon>Bacteria</taxon>
        <taxon>Pseudomonadati</taxon>
        <taxon>Pseudomonadota</taxon>
        <taxon>Betaproteobacteria</taxon>
        <taxon>Nitrosomonadales</taxon>
        <taxon>Nitrosomonadaceae</taxon>
        <taxon>Nitrosomonas</taxon>
    </lineage>
</organism>